<dbReference type="SUPFAM" id="SSF52833">
    <property type="entry name" value="Thioredoxin-like"/>
    <property type="match status" value="1"/>
</dbReference>
<keyword evidence="2" id="KW-1185">Reference proteome</keyword>
<sequence length="186" mass="21582">MNYDELVPLGLDYQSFLEKYATPEQRQRWDRFHELVDLTDTQQELIKSFVREMKVLVVAGAWCGDCVNQCPIMAKIAELNPNIQLRFFDRDDHSEFAAEMSVCGGQRVPAVLFLNEDNQPCGRYGDRTISKYRQMISDMTGAACPTGLIPPEEKLTQEVIADWIVEFERNQYVMRTSPRLRKKHND</sequence>
<gene>
    <name evidence="1" type="ORF">Pla110_00820</name>
</gene>
<evidence type="ECO:0008006" key="3">
    <source>
        <dbReference type="Google" id="ProtNLM"/>
    </source>
</evidence>
<dbReference type="KEGG" id="plon:Pla110_00820"/>
<dbReference type="Pfam" id="PF14595">
    <property type="entry name" value="Thioredoxin_9"/>
    <property type="match status" value="1"/>
</dbReference>
<dbReference type="CDD" id="cd02947">
    <property type="entry name" value="TRX_family"/>
    <property type="match status" value="1"/>
</dbReference>
<organism evidence="1 2">
    <name type="scientific">Polystyrenella longa</name>
    <dbReference type="NCBI Taxonomy" id="2528007"/>
    <lineage>
        <taxon>Bacteria</taxon>
        <taxon>Pseudomonadati</taxon>
        <taxon>Planctomycetota</taxon>
        <taxon>Planctomycetia</taxon>
        <taxon>Planctomycetales</taxon>
        <taxon>Planctomycetaceae</taxon>
        <taxon>Polystyrenella</taxon>
    </lineage>
</organism>
<dbReference type="InterPro" id="IPR036249">
    <property type="entry name" value="Thioredoxin-like_sf"/>
</dbReference>
<reference evidence="1 2" key="1">
    <citation type="submission" date="2019-02" db="EMBL/GenBank/DDBJ databases">
        <title>Deep-cultivation of Planctomycetes and their phenomic and genomic characterization uncovers novel biology.</title>
        <authorList>
            <person name="Wiegand S."/>
            <person name="Jogler M."/>
            <person name="Boedeker C."/>
            <person name="Pinto D."/>
            <person name="Vollmers J."/>
            <person name="Rivas-Marin E."/>
            <person name="Kohn T."/>
            <person name="Peeters S.H."/>
            <person name="Heuer A."/>
            <person name="Rast P."/>
            <person name="Oberbeckmann S."/>
            <person name="Bunk B."/>
            <person name="Jeske O."/>
            <person name="Meyerdierks A."/>
            <person name="Storesund J.E."/>
            <person name="Kallscheuer N."/>
            <person name="Luecker S."/>
            <person name="Lage O.M."/>
            <person name="Pohl T."/>
            <person name="Merkel B.J."/>
            <person name="Hornburger P."/>
            <person name="Mueller R.-W."/>
            <person name="Bruemmer F."/>
            <person name="Labrenz M."/>
            <person name="Spormann A.M."/>
            <person name="Op den Camp H."/>
            <person name="Overmann J."/>
            <person name="Amann R."/>
            <person name="Jetten M.S.M."/>
            <person name="Mascher T."/>
            <person name="Medema M.H."/>
            <person name="Devos D.P."/>
            <person name="Kaster A.-K."/>
            <person name="Ovreas L."/>
            <person name="Rohde M."/>
            <person name="Galperin M.Y."/>
            <person name="Jogler C."/>
        </authorList>
    </citation>
    <scope>NUCLEOTIDE SEQUENCE [LARGE SCALE GENOMIC DNA]</scope>
    <source>
        <strain evidence="1 2">Pla110</strain>
    </source>
</reference>
<accession>A0A518CGM7</accession>
<dbReference type="RefSeq" id="WP_144992081.1">
    <property type="nucleotide sequence ID" value="NZ_CP036281.1"/>
</dbReference>
<evidence type="ECO:0000313" key="2">
    <source>
        <dbReference type="Proteomes" id="UP000317178"/>
    </source>
</evidence>
<dbReference type="Gene3D" id="3.40.30.10">
    <property type="entry name" value="Glutaredoxin"/>
    <property type="match status" value="1"/>
</dbReference>
<dbReference type="AlphaFoldDB" id="A0A518CGM7"/>
<dbReference type="Proteomes" id="UP000317178">
    <property type="component" value="Chromosome"/>
</dbReference>
<dbReference type="OrthoDB" id="6120799at2"/>
<protein>
    <recommendedName>
        <fullName evidence="3">Thiol reductase thioredoxin</fullName>
    </recommendedName>
</protein>
<name>A0A518CGM7_9PLAN</name>
<evidence type="ECO:0000313" key="1">
    <source>
        <dbReference type="EMBL" id="QDU78381.1"/>
    </source>
</evidence>
<dbReference type="EMBL" id="CP036281">
    <property type="protein sequence ID" value="QDU78381.1"/>
    <property type="molecule type" value="Genomic_DNA"/>
</dbReference>
<proteinExistence type="predicted"/>